<dbReference type="InterPro" id="IPR001304">
    <property type="entry name" value="C-type_lectin-like"/>
</dbReference>
<gene>
    <name evidence="2" type="ORF">MNOR_LOCUS29276</name>
</gene>
<evidence type="ECO:0000313" key="3">
    <source>
        <dbReference type="Proteomes" id="UP001497623"/>
    </source>
</evidence>
<comment type="caution">
    <text evidence="2">The sequence shown here is derived from an EMBL/GenBank/DDBJ whole genome shotgun (WGS) entry which is preliminary data.</text>
</comment>
<evidence type="ECO:0000313" key="2">
    <source>
        <dbReference type="EMBL" id="CAL4143363.1"/>
    </source>
</evidence>
<dbReference type="Proteomes" id="UP001497623">
    <property type="component" value="Unassembled WGS sequence"/>
</dbReference>
<accession>A0AAV2RXG4</accession>
<dbReference type="CDD" id="cd00037">
    <property type="entry name" value="CLECT"/>
    <property type="match status" value="1"/>
</dbReference>
<dbReference type="InterPro" id="IPR016187">
    <property type="entry name" value="CTDL_fold"/>
</dbReference>
<organism evidence="2 3">
    <name type="scientific">Meganyctiphanes norvegica</name>
    <name type="common">Northern krill</name>
    <name type="synonym">Thysanopoda norvegica</name>
    <dbReference type="NCBI Taxonomy" id="48144"/>
    <lineage>
        <taxon>Eukaryota</taxon>
        <taxon>Metazoa</taxon>
        <taxon>Ecdysozoa</taxon>
        <taxon>Arthropoda</taxon>
        <taxon>Crustacea</taxon>
        <taxon>Multicrustacea</taxon>
        <taxon>Malacostraca</taxon>
        <taxon>Eumalacostraca</taxon>
        <taxon>Eucarida</taxon>
        <taxon>Euphausiacea</taxon>
        <taxon>Euphausiidae</taxon>
        <taxon>Meganyctiphanes</taxon>
    </lineage>
</organism>
<protein>
    <recommendedName>
        <fullName evidence="1">C-type lectin domain-containing protein</fullName>
    </recommendedName>
</protein>
<dbReference type="PROSITE" id="PS50041">
    <property type="entry name" value="C_TYPE_LECTIN_2"/>
    <property type="match status" value="1"/>
</dbReference>
<dbReference type="EMBL" id="CAXKWB010033626">
    <property type="protein sequence ID" value="CAL4143363.1"/>
    <property type="molecule type" value="Genomic_DNA"/>
</dbReference>
<keyword evidence="3" id="KW-1185">Reference proteome</keyword>
<feature type="non-terminal residue" evidence="2">
    <location>
        <position position="377"/>
    </location>
</feature>
<sequence length="377" mass="42872">MELTSHMLHSFYRKHSLNMMWFYSVIFMLLLKDSYQEDIDGRQMLEHLTILMEARFSVLDIRLNDIASKLRDVKPQQDPALSEEPVLSVESRLYNVEGNLGDIKANQEQNNIDIMQKLNEIEQRLADNTCSDIQQRLDQIEVSLGGVDVKVSSLMTMAQNIGQEAEELGNKYDENQVIKEETLKELENMTMKLTSFEHHVIGRLNETSALLPSESKITSVDKIMAAITDMTTLATSTCPEVTITPCAVDTCTPCPTNDLTTEGPTVSPNLPWHTVGRDRFVKPDQEMNWINSRALCQSYSLDLYRPYNITAVAEYLEETFSYNTWIGSRGNGIHQRWLSGEVLTSAEPWYGEHYTEVGTDKCLEIIGHSGWYAKGQI</sequence>
<evidence type="ECO:0000259" key="1">
    <source>
        <dbReference type="PROSITE" id="PS50041"/>
    </source>
</evidence>
<feature type="domain" description="C-type lectin" evidence="1">
    <location>
        <begin position="287"/>
        <end position="371"/>
    </location>
</feature>
<name>A0AAV2RXG4_MEGNR</name>
<proteinExistence type="predicted"/>
<reference evidence="2 3" key="1">
    <citation type="submission" date="2024-05" db="EMBL/GenBank/DDBJ databases">
        <authorList>
            <person name="Wallberg A."/>
        </authorList>
    </citation>
    <scope>NUCLEOTIDE SEQUENCE [LARGE SCALE GENOMIC DNA]</scope>
</reference>
<dbReference type="AlphaFoldDB" id="A0AAV2RXG4"/>
<dbReference type="SUPFAM" id="SSF56436">
    <property type="entry name" value="C-type lectin-like"/>
    <property type="match status" value="1"/>
</dbReference>